<feature type="domain" description="Solute-binding protein family 5" evidence="3">
    <location>
        <begin position="138"/>
        <end position="500"/>
    </location>
</feature>
<accession>A0A553JZ85</accession>
<dbReference type="InterPro" id="IPR030678">
    <property type="entry name" value="Peptide/Ni-bd"/>
</dbReference>
<organism evidence="4 5">
    <name type="scientific">Tessaracoccus rhinocerotis</name>
    <dbReference type="NCBI Taxonomy" id="1689449"/>
    <lineage>
        <taxon>Bacteria</taxon>
        <taxon>Bacillati</taxon>
        <taxon>Actinomycetota</taxon>
        <taxon>Actinomycetes</taxon>
        <taxon>Propionibacteriales</taxon>
        <taxon>Propionibacteriaceae</taxon>
        <taxon>Tessaracoccus</taxon>
    </lineage>
</organism>
<dbReference type="SUPFAM" id="SSF53850">
    <property type="entry name" value="Periplasmic binding protein-like II"/>
    <property type="match status" value="1"/>
</dbReference>
<dbReference type="GO" id="GO:0015833">
    <property type="term" value="P:peptide transport"/>
    <property type="evidence" value="ECO:0007669"/>
    <property type="project" value="TreeGrafter"/>
</dbReference>
<protein>
    <submittedName>
        <fullName evidence="4">ABC transporter family substrate-binding protein</fullName>
    </submittedName>
</protein>
<gene>
    <name evidence="4" type="ORF">FOJ82_10875</name>
</gene>
<dbReference type="Gene3D" id="3.90.76.10">
    <property type="entry name" value="Dipeptide-binding Protein, Domain 1"/>
    <property type="match status" value="1"/>
</dbReference>
<reference evidence="4 5" key="1">
    <citation type="submission" date="2019-07" db="EMBL/GenBank/DDBJ databases">
        <authorList>
            <person name="Zhou L.-Y."/>
        </authorList>
    </citation>
    <scope>NUCLEOTIDE SEQUENCE [LARGE SCALE GENOMIC DNA]</scope>
    <source>
        <strain evidence="4 5">YIM 101269</strain>
    </source>
</reference>
<comment type="caution">
    <text evidence="4">The sequence shown here is derived from an EMBL/GenBank/DDBJ whole genome shotgun (WGS) entry which is preliminary data.</text>
</comment>
<dbReference type="GO" id="GO:1904680">
    <property type="term" value="F:peptide transmembrane transporter activity"/>
    <property type="evidence" value="ECO:0007669"/>
    <property type="project" value="TreeGrafter"/>
</dbReference>
<dbReference type="Gene3D" id="3.40.190.10">
    <property type="entry name" value="Periplasmic binding protein-like II"/>
    <property type="match status" value="1"/>
</dbReference>
<dbReference type="PROSITE" id="PS51257">
    <property type="entry name" value="PROKAR_LIPOPROTEIN"/>
    <property type="match status" value="1"/>
</dbReference>
<dbReference type="GO" id="GO:0043190">
    <property type="term" value="C:ATP-binding cassette (ABC) transporter complex"/>
    <property type="evidence" value="ECO:0007669"/>
    <property type="project" value="InterPro"/>
</dbReference>
<dbReference type="PANTHER" id="PTHR30290">
    <property type="entry name" value="PERIPLASMIC BINDING COMPONENT OF ABC TRANSPORTER"/>
    <property type="match status" value="1"/>
</dbReference>
<evidence type="ECO:0000313" key="4">
    <source>
        <dbReference type="EMBL" id="TRY17771.1"/>
    </source>
</evidence>
<evidence type="ECO:0000313" key="5">
    <source>
        <dbReference type="Proteomes" id="UP000317638"/>
    </source>
</evidence>
<dbReference type="GO" id="GO:0042597">
    <property type="term" value="C:periplasmic space"/>
    <property type="evidence" value="ECO:0007669"/>
    <property type="project" value="UniProtKB-ARBA"/>
</dbReference>
<feature type="chain" id="PRO_5021928424" evidence="2">
    <location>
        <begin position="25"/>
        <end position="592"/>
    </location>
</feature>
<evidence type="ECO:0000259" key="3">
    <source>
        <dbReference type="Pfam" id="PF00496"/>
    </source>
</evidence>
<keyword evidence="5" id="KW-1185">Reference proteome</keyword>
<dbReference type="Pfam" id="PF00496">
    <property type="entry name" value="SBP_bac_5"/>
    <property type="match status" value="1"/>
</dbReference>
<name>A0A553JZ85_9ACTN</name>
<dbReference type="InterPro" id="IPR039424">
    <property type="entry name" value="SBP_5"/>
</dbReference>
<dbReference type="OrthoDB" id="3713816at2"/>
<proteinExistence type="predicted"/>
<keyword evidence="2" id="KW-0732">Signal</keyword>
<dbReference type="RefSeq" id="WP_143938511.1">
    <property type="nucleotide sequence ID" value="NZ_VKKG01000004.1"/>
</dbReference>
<feature type="compositionally biased region" description="Low complexity" evidence="1">
    <location>
        <begin position="49"/>
        <end position="63"/>
    </location>
</feature>
<feature type="region of interest" description="Disordered" evidence="1">
    <location>
        <begin position="24"/>
        <end position="63"/>
    </location>
</feature>
<dbReference type="Gene3D" id="3.10.105.10">
    <property type="entry name" value="Dipeptide-binding Protein, Domain 3"/>
    <property type="match status" value="1"/>
</dbReference>
<feature type="signal peptide" evidence="2">
    <location>
        <begin position="1"/>
        <end position="24"/>
    </location>
</feature>
<dbReference type="AlphaFoldDB" id="A0A553JZ85"/>
<sequence length="592" mass="64521">MKQPKLLRAVALSAAALLALSACASDEPTDDTTGEPQETTGTSAEETPTDGATTEGGTNEGEGVAAADYNAQPRENLEQGGVVNFPINEIPAQLNAFNSDGSADTARIAAWYMPQILLQEPDGTPYKHDAYLDEWSNEIVDGNTVLTFTFTEEATWNDGTAMDWTAIDATWKANRSNDEGFNPNATDGYKAIASVEQGDTPKTAIVTFDGEFAWPQMPFLTGILHPAVNTPEIFNEGFIDELHPEWGAGPYKVKEFDPNTDFVSFEPNELWWGDEPMLDEVTFTGMEASASINAFLNGEIDMVGTGTKDRLAQVADMEGVVTYRAQQTANTLIQVDADKPMFSDINVRKAFFMAINIEQQKQIAWNGLDYNEDPAGSFTLFSFQPGYSNSLENAGLSFDVEGANALLDEAGWTMGDDGIREKDGEKLSVVFPLFSDDPTQEALYKSIQAQQKAVGIDVVIDTRSSADFSNDYTTKNWDIVSLRFTSSDPFGAAWFCQLYCSDSGLNLSGTGSPEIDERIHNELETLPTAEEQTAKAMEMEAEIFAETWGIIPLYNGPSISTAKEGLANLTPEPYVGLDLFGVQPVENVGWEA</sequence>
<evidence type="ECO:0000256" key="1">
    <source>
        <dbReference type="SAM" id="MobiDB-lite"/>
    </source>
</evidence>
<dbReference type="PANTHER" id="PTHR30290:SF65">
    <property type="entry name" value="MONOACYL PHOSPHATIDYLINOSITOL TETRAMANNOSIDE-BINDING PROTEIN LPQW-RELATED"/>
    <property type="match status" value="1"/>
</dbReference>
<dbReference type="PIRSF" id="PIRSF002741">
    <property type="entry name" value="MppA"/>
    <property type="match status" value="1"/>
</dbReference>
<dbReference type="EMBL" id="VKKG01000004">
    <property type="protein sequence ID" value="TRY17771.1"/>
    <property type="molecule type" value="Genomic_DNA"/>
</dbReference>
<feature type="compositionally biased region" description="Polar residues" evidence="1">
    <location>
        <begin position="34"/>
        <end position="46"/>
    </location>
</feature>
<dbReference type="InterPro" id="IPR000914">
    <property type="entry name" value="SBP_5_dom"/>
</dbReference>
<evidence type="ECO:0000256" key="2">
    <source>
        <dbReference type="SAM" id="SignalP"/>
    </source>
</evidence>
<dbReference type="Proteomes" id="UP000317638">
    <property type="component" value="Unassembled WGS sequence"/>
</dbReference>
<dbReference type="CDD" id="cd08501">
    <property type="entry name" value="PBP2_Lpqw"/>
    <property type="match status" value="1"/>
</dbReference>